<gene>
    <name evidence="7" type="ORF">BDCR2A_00938</name>
</gene>
<dbReference type="AlphaFoldDB" id="W6TJI6"/>
<dbReference type="Pfam" id="PF04101">
    <property type="entry name" value="Glyco_tran_28_C"/>
    <property type="match status" value="1"/>
</dbReference>
<dbReference type="GO" id="GO:0016758">
    <property type="term" value="F:hexosyltransferase activity"/>
    <property type="evidence" value="ECO:0007669"/>
    <property type="project" value="InterPro"/>
</dbReference>
<dbReference type="SUPFAM" id="SSF53756">
    <property type="entry name" value="UDP-Glycosyltransferase/glycogen phosphorylase"/>
    <property type="match status" value="1"/>
</dbReference>
<dbReference type="PANTHER" id="PTHR21015:SF22">
    <property type="entry name" value="GLYCOSYLTRANSFERASE"/>
    <property type="match status" value="1"/>
</dbReference>
<dbReference type="PATRIC" id="fig|1432657.3.peg.928"/>
<dbReference type="InterPro" id="IPR007235">
    <property type="entry name" value="Glyco_trans_28_C"/>
</dbReference>
<evidence type="ECO:0000313" key="7">
    <source>
        <dbReference type="EMBL" id="ETZ18965.1"/>
    </source>
</evidence>
<feature type="domain" description="Glycosyl transferase family 28 C-terminal" evidence="6">
    <location>
        <begin position="1"/>
        <end position="92"/>
    </location>
</feature>
<dbReference type="InterPro" id="IPR003825">
    <property type="entry name" value="Colicin-V_CvpA"/>
</dbReference>
<comment type="subcellular location">
    <subcellularLocation>
        <location evidence="1">Membrane</location>
        <topology evidence="1">Multi-pass membrane protein</topology>
    </subcellularLocation>
</comment>
<protein>
    <recommendedName>
        <fullName evidence="6">Glycosyl transferase family 28 C-terminal domain-containing protein</fullName>
    </recommendedName>
</protein>
<dbReference type="EMBL" id="AZIT01000001">
    <property type="protein sequence ID" value="ETZ18965.1"/>
    <property type="molecule type" value="Genomic_DNA"/>
</dbReference>
<keyword evidence="4 5" id="KW-0472">Membrane</keyword>
<dbReference type="Proteomes" id="UP000019148">
    <property type="component" value="Unassembled WGS sequence"/>
</dbReference>
<accession>W6TJI6</accession>
<feature type="transmembrane region" description="Helical" evidence="5">
    <location>
        <begin position="124"/>
        <end position="145"/>
    </location>
</feature>
<name>W6TJI6_9SPIR</name>
<evidence type="ECO:0000259" key="6">
    <source>
        <dbReference type="Pfam" id="PF04101"/>
    </source>
</evidence>
<proteinExistence type="predicted"/>
<dbReference type="Gene3D" id="3.40.50.2000">
    <property type="entry name" value="Glycogen Phosphorylase B"/>
    <property type="match status" value="1"/>
</dbReference>
<keyword evidence="2 5" id="KW-0812">Transmembrane</keyword>
<evidence type="ECO:0000256" key="1">
    <source>
        <dbReference type="ARBA" id="ARBA00004141"/>
    </source>
</evidence>
<dbReference type="PANTHER" id="PTHR21015">
    <property type="entry name" value="UDP-N-ACETYLGLUCOSAMINE--N-ACETYLMURAMYL-(PENTAPEPTIDE) PYROPHOSPHORYL-UNDECAPRENOL N-ACETYLGLUCOSAMINE TRANSFERASE 1"/>
    <property type="match status" value="1"/>
</dbReference>
<evidence type="ECO:0000256" key="2">
    <source>
        <dbReference type="ARBA" id="ARBA00022692"/>
    </source>
</evidence>
<comment type="caution">
    <text evidence="7">The sequence shown here is derived from an EMBL/GenBank/DDBJ whole genome shotgun (WGS) entry which is preliminary data.</text>
</comment>
<feature type="transmembrane region" description="Helical" evidence="5">
    <location>
        <begin position="96"/>
        <end position="118"/>
    </location>
</feature>
<keyword evidence="3 5" id="KW-1133">Transmembrane helix</keyword>
<dbReference type="RefSeq" id="WP_081732213.1">
    <property type="nucleotide sequence ID" value="NZ_AZIT01000001.1"/>
</dbReference>
<reference evidence="7 8" key="1">
    <citation type="submission" date="2013-12" db="EMBL/GenBank/DDBJ databases">
        <title>Comparative genomics of relapsing fever spirochetes.</title>
        <authorList>
            <person name="Schwan T.G."/>
            <person name="Raffel S.J."/>
            <person name="Porcella S.F."/>
        </authorList>
    </citation>
    <scope>NUCLEOTIDE SEQUENCE [LARGE SCALE GENOMIC DNA]</scope>
    <source>
        <strain evidence="7 8">CR2A</strain>
    </source>
</reference>
<dbReference type="GO" id="GO:0009403">
    <property type="term" value="P:toxin biosynthetic process"/>
    <property type="evidence" value="ECO:0007669"/>
    <property type="project" value="InterPro"/>
</dbReference>
<evidence type="ECO:0000313" key="8">
    <source>
        <dbReference type="Proteomes" id="UP000019148"/>
    </source>
</evidence>
<sequence>MASIIKFSDIIISRAGAGAIKEFANAGACAILVPFIKGSRGDQVKNANLLENQNACLKIDEDDLNEIKIINLIKEILDNKEKFNIIKQNIKKFHNLVIHIGFLILQALIESIISHLKLLFFNRILGLVLGLLEAFGIIAIVVYIIHAQQIFNPNYFLEGSNFLEYLNPGINYLFKISKT</sequence>
<evidence type="ECO:0000256" key="3">
    <source>
        <dbReference type="ARBA" id="ARBA00022989"/>
    </source>
</evidence>
<organism evidence="7 8">
    <name type="scientific">Borrelia duttonii CR2A</name>
    <dbReference type="NCBI Taxonomy" id="1432657"/>
    <lineage>
        <taxon>Bacteria</taxon>
        <taxon>Pseudomonadati</taxon>
        <taxon>Spirochaetota</taxon>
        <taxon>Spirochaetia</taxon>
        <taxon>Spirochaetales</taxon>
        <taxon>Borreliaceae</taxon>
        <taxon>Borrelia</taxon>
    </lineage>
</organism>
<dbReference type="Pfam" id="PF02674">
    <property type="entry name" value="Colicin_V"/>
    <property type="match status" value="1"/>
</dbReference>
<evidence type="ECO:0000256" key="4">
    <source>
        <dbReference type="ARBA" id="ARBA00023136"/>
    </source>
</evidence>
<dbReference type="GO" id="GO:0016020">
    <property type="term" value="C:membrane"/>
    <property type="evidence" value="ECO:0007669"/>
    <property type="project" value="UniProtKB-SubCell"/>
</dbReference>
<evidence type="ECO:0000256" key="5">
    <source>
        <dbReference type="SAM" id="Phobius"/>
    </source>
</evidence>